<dbReference type="SUPFAM" id="SSF46689">
    <property type="entry name" value="Homeodomain-like"/>
    <property type="match status" value="1"/>
</dbReference>
<keyword evidence="2" id="KW-0238">DNA-binding</keyword>
<keyword evidence="6" id="KW-1185">Reference proteome</keyword>
<dbReference type="OrthoDB" id="670089at2"/>
<dbReference type="InterPro" id="IPR053142">
    <property type="entry name" value="PchR_regulatory_protein"/>
</dbReference>
<dbReference type="AlphaFoldDB" id="A0A4S8HYQ7"/>
<protein>
    <submittedName>
        <fullName evidence="5">Helix-turn-helix transcriptional regulator</fullName>
    </submittedName>
</protein>
<dbReference type="PANTHER" id="PTHR47893:SF1">
    <property type="entry name" value="REGULATORY PROTEIN PCHR"/>
    <property type="match status" value="1"/>
</dbReference>
<accession>A0A4S8HYQ7</accession>
<evidence type="ECO:0000256" key="1">
    <source>
        <dbReference type="ARBA" id="ARBA00023015"/>
    </source>
</evidence>
<dbReference type="InterPro" id="IPR018060">
    <property type="entry name" value="HTH_AraC"/>
</dbReference>
<dbReference type="InterPro" id="IPR009057">
    <property type="entry name" value="Homeodomain-like_sf"/>
</dbReference>
<dbReference type="GO" id="GO:0003700">
    <property type="term" value="F:DNA-binding transcription factor activity"/>
    <property type="evidence" value="ECO:0007669"/>
    <property type="project" value="InterPro"/>
</dbReference>
<proteinExistence type="predicted"/>
<dbReference type="SMART" id="SM00342">
    <property type="entry name" value="HTH_ARAC"/>
    <property type="match status" value="1"/>
</dbReference>
<evidence type="ECO:0000256" key="3">
    <source>
        <dbReference type="ARBA" id="ARBA00023163"/>
    </source>
</evidence>
<feature type="domain" description="HTH araC/xylS-type" evidence="4">
    <location>
        <begin position="16"/>
        <end position="113"/>
    </location>
</feature>
<dbReference type="InterPro" id="IPR018062">
    <property type="entry name" value="HTH_AraC-typ_CS"/>
</dbReference>
<evidence type="ECO:0000259" key="4">
    <source>
        <dbReference type="PROSITE" id="PS01124"/>
    </source>
</evidence>
<dbReference type="Pfam" id="PF12833">
    <property type="entry name" value="HTH_18"/>
    <property type="match status" value="1"/>
</dbReference>
<dbReference type="PROSITE" id="PS01124">
    <property type="entry name" value="HTH_ARAC_FAMILY_2"/>
    <property type="match status" value="1"/>
</dbReference>
<reference evidence="5 6" key="1">
    <citation type="submission" date="2019-04" db="EMBL/GenBank/DDBJ databases">
        <title>Niastella caeni sp. nov., isolated from activated sludge.</title>
        <authorList>
            <person name="Sheng M."/>
        </authorList>
    </citation>
    <scope>NUCLEOTIDE SEQUENCE [LARGE SCALE GENOMIC DNA]</scope>
    <source>
        <strain evidence="5 6">HX-2-15</strain>
    </source>
</reference>
<keyword evidence="1" id="KW-0805">Transcription regulation</keyword>
<keyword evidence="3" id="KW-0804">Transcription</keyword>
<dbReference type="PROSITE" id="PS00041">
    <property type="entry name" value="HTH_ARAC_FAMILY_1"/>
    <property type="match status" value="1"/>
</dbReference>
<dbReference type="GO" id="GO:0043565">
    <property type="term" value="F:sequence-specific DNA binding"/>
    <property type="evidence" value="ECO:0007669"/>
    <property type="project" value="InterPro"/>
</dbReference>
<evidence type="ECO:0000313" key="6">
    <source>
        <dbReference type="Proteomes" id="UP000306918"/>
    </source>
</evidence>
<evidence type="ECO:0000313" key="5">
    <source>
        <dbReference type="EMBL" id="THU40810.1"/>
    </source>
</evidence>
<sequence length="131" mass="15028">MRIKSPQAICNQEATLTIREAIEANPLSRKSIQELVPGIYIGRNQLQISFKQITGMTITHFRLCKRMEAARNILTTGVTVKEAAFTCGYKRQSNFSRDYKNVFGVPPMECIRNQYEQEMKVLSIDLLKKVQ</sequence>
<dbReference type="Gene3D" id="1.10.10.60">
    <property type="entry name" value="Homeodomain-like"/>
    <property type="match status" value="1"/>
</dbReference>
<dbReference type="PANTHER" id="PTHR47893">
    <property type="entry name" value="REGULATORY PROTEIN PCHR"/>
    <property type="match status" value="1"/>
</dbReference>
<dbReference type="RefSeq" id="WP_136575302.1">
    <property type="nucleotide sequence ID" value="NZ_STFF01000001.1"/>
</dbReference>
<organism evidence="5 6">
    <name type="scientific">Niastella caeni</name>
    <dbReference type="NCBI Taxonomy" id="2569763"/>
    <lineage>
        <taxon>Bacteria</taxon>
        <taxon>Pseudomonadati</taxon>
        <taxon>Bacteroidota</taxon>
        <taxon>Chitinophagia</taxon>
        <taxon>Chitinophagales</taxon>
        <taxon>Chitinophagaceae</taxon>
        <taxon>Niastella</taxon>
    </lineage>
</organism>
<dbReference type="Proteomes" id="UP000306918">
    <property type="component" value="Unassembled WGS sequence"/>
</dbReference>
<comment type="caution">
    <text evidence="5">The sequence shown here is derived from an EMBL/GenBank/DDBJ whole genome shotgun (WGS) entry which is preliminary data.</text>
</comment>
<gene>
    <name evidence="5" type="ORF">FAM09_01475</name>
</gene>
<evidence type="ECO:0000256" key="2">
    <source>
        <dbReference type="ARBA" id="ARBA00023125"/>
    </source>
</evidence>
<name>A0A4S8HYQ7_9BACT</name>
<dbReference type="EMBL" id="STFF01000001">
    <property type="protein sequence ID" value="THU40810.1"/>
    <property type="molecule type" value="Genomic_DNA"/>
</dbReference>